<dbReference type="SMART" id="SM00869">
    <property type="entry name" value="Autotransporter"/>
    <property type="match status" value="1"/>
</dbReference>
<dbReference type="EMBL" id="JBBKTW010000004">
    <property type="protein sequence ID" value="MEN2989181.1"/>
    <property type="molecule type" value="Genomic_DNA"/>
</dbReference>
<dbReference type="Pfam" id="PF03797">
    <property type="entry name" value="Autotransporter"/>
    <property type="match status" value="1"/>
</dbReference>
<feature type="domain" description="Autotransporter" evidence="1">
    <location>
        <begin position="1330"/>
        <end position="1624"/>
    </location>
</feature>
<dbReference type="InterPro" id="IPR011050">
    <property type="entry name" value="Pectin_lyase_fold/virulence"/>
</dbReference>
<protein>
    <submittedName>
        <fullName evidence="2">Autotransporter domain-containing protein</fullName>
    </submittedName>
</protein>
<dbReference type="InterPro" id="IPR005546">
    <property type="entry name" value="Autotransporte_beta"/>
</dbReference>
<dbReference type="InterPro" id="IPR036709">
    <property type="entry name" value="Autotransporte_beta_dom_sf"/>
</dbReference>
<dbReference type="Proteomes" id="UP001413721">
    <property type="component" value="Unassembled WGS sequence"/>
</dbReference>
<dbReference type="SUPFAM" id="SSF103515">
    <property type="entry name" value="Autotransporter"/>
    <property type="match status" value="1"/>
</dbReference>
<gene>
    <name evidence="2" type="ORF">WG926_12775</name>
</gene>
<evidence type="ECO:0000313" key="3">
    <source>
        <dbReference type="Proteomes" id="UP001413721"/>
    </source>
</evidence>
<dbReference type="RefSeq" id="WP_345937465.1">
    <property type="nucleotide sequence ID" value="NZ_JBBKTW010000004.1"/>
</dbReference>
<keyword evidence="3" id="KW-1185">Reference proteome</keyword>
<reference evidence="2 3" key="1">
    <citation type="submission" date="2024-03" db="EMBL/GenBank/DDBJ databases">
        <title>High-quality draft genome sequencing of Tistrella sp. BH-R2-4.</title>
        <authorList>
            <person name="Dong C."/>
        </authorList>
    </citation>
    <scope>NUCLEOTIDE SEQUENCE [LARGE SCALE GENOMIC DNA]</scope>
    <source>
        <strain evidence="2 3">BH-R2-4</strain>
    </source>
</reference>
<accession>A0ABU9YKG6</accession>
<sequence>MQRLRTRATTDGAAVARLTALDRRLLAGAAATVMVWAAAPAERPAHAAEVPADDGDTTLRLERLSDLPTTVRLAVGKARLVETGRPAVLGRDQGWTFANDGLVLSEGDGVRMAGDRVENSAGAVILGRRGVVLGGDDATGTLSVDNAGTVLGAGGPGVRITGEAARLVNRTDALIGGIGGRAAVLRGGETSVDNQGRITSSSHVGLKMTADDDALLENGQTGLIIGTGRGAVVDGRAVTVVNDGAIAGARADDDQNGAARDALGLLARGDQVVVVNRATGLVVGDDQGLRVLSDQGALIDNAGVIGGLDGDGGDGTIRLVNRDTGVVTGGNGTVLAGAAVEIDNAGAFLAPDSRISQPILSVFDSDETRIINRLGGVIDGSSIGIDVTGGDVELINDGFIRSGIQDDSGLGGLDIGVLITDAEDVLIENDGRIEGAYGIAVFTADEVEITNDSAGEIHAGYGNAVAVEADIVRVGNEGLIQSVFETGVEVVAGASGLVENTGVILGGETGVFGAADVMTVHNQGVITAGREDDDDRDPVAVDLTGGAVRLVNDHGGVVSGDTGALLYGVDRAAIDNAGIISGGEMGLIIQGGTAGIVNTGRIEGAAGAGIVSVATGTTSIVNAGIITGAVAGVAADGMIAIDNAGTISAGGTAISATGGTVTNHAGGEIAGAVGISARGDDVGIVNAGGLIRGDQVAIAVEGDATLVDNAAGAEITAQGDTIDLKGEALIVNAGTIRSTGAVAIIVEGDALVDNVEGGVIEAAGPAMILAGVTSLTNAGRISSTDPTFDGDDDDGVAVLAGSGGLIVNTGVIDSGAGAVSIGDVDTVTGPAELETVIANDGLILAHGNGAALGADVEGAVAVANSSTIAAEDGPAVDLVAADILLGNGGTIASEGGTGASLAADIVSVSNAAGALIGGGDIGLAIQGGRVDVANGGVIAGAAIGLAVGGDVVTVDNQGEISGETGVVLREAPDGEGDGVASELTLVNRGTIDGGVVFQGGDSNFADIGGTVAADEAGRAVVFADGAGTRDLIVETGAAIGGDILAGTDNTLEQARLRQDSVARFSGAGRFEHDLQGFGLIDKTGAGTWRLDGDLLAAAFDITGGGVALNGRYTGDRLSVGGAGTLSGTGRITGELINAGTVAPGNSIGTLTVTADYTQTGTGTLAMEYADDGAGGALTDRLVVSGAADIQGGTLALTSFDGSTPRYASAELLTAAGGVTGGFDRVETDRAGLLGGVLIEGDVISLRLVDTANGFRALAETETARGVAGVLEVQALTAAGDRDVLLTRLAALDDAGVAAALGDLAGTEYAGHWRYLRSTGRAFVDGATQAGAAGHRGAWITGFGNAGRTSGEDAAGDVRWRSAGTTVGIDFAVGEDARLGLAAGVTDGRMSARDRDAGIDTTGWHIGAYGAVPAGPVMLDAAVAFTRASSDASRSISGIGRTASGSFDTDQITASVGVSTDIVVPGAKPGTPEAAAGAPAWTVTPMLRLTFDHQRSDDVTETGAGAASLRVEGATVQGLEAFAGLRFGASFGDAAAGDIVVRPSFTLGIGQELLDRDNSLMASFADDPANRFKVNGVSQGRTTGRFGAEVAVDVAAGVTIGAAYAGSIDETGDDHRLTAGLRLSW</sequence>
<dbReference type="SUPFAM" id="SSF51126">
    <property type="entry name" value="Pectin lyase-like"/>
    <property type="match status" value="1"/>
</dbReference>
<dbReference type="Gene3D" id="2.40.128.130">
    <property type="entry name" value="Autotransporter beta-domain"/>
    <property type="match status" value="1"/>
</dbReference>
<evidence type="ECO:0000313" key="2">
    <source>
        <dbReference type="EMBL" id="MEN2989181.1"/>
    </source>
</evidence>
<comment type="caution">
    <text evidence="2">The sequence shown here is derived from an EMBL/GenBank/DDBJ whole genome shotgun (WGS) entry which is preliminary data.</text>
</comment>
<evidence type="ECO:0000259" key="1">
    <source>
        <dbReference type="PROSITE" id="PS51208"/>
    </source>
</evidence>
<dbReference type="PROSITE" id="PS51208">
    <property type="entry name" value="AUTOTRANSPORTER"/>
    <property type="match status" value="1"/>
</dbReference>
<proteinExistence type="predicted"/>
<name>A0ABU9YKG6_9PROT</name>
<organism evidence="2 3">
    <name type="scientific">Tistrella arctica</name>
    <dbReference type="NCBI Taxonomy" id="3133430"/>
    <lineage>
        <taxon>Bacteria</taxon>
        <taxon>Pseudomonadati</taxon>
        <taxon>Pseudomonadota</taxon>
        <taxon>Alphaproteobacteria</taxon>
        <taxon>Geminicoccales</taxon>
        <taxon>Geminicoccaceae</taxon>
        <taxon>Tistrella</taxon>
    </lineage>
</organism>